<accession>A0A0C9XW08</accession>
<evidence type="ECO:0000313" key="1">
    <source>
        <dbReference type="EMBL" id="KIK01807.1"/>
    </source>
</evidence>
<reference evidence="1 2" key="1">
    <citation type="submission" date="2014-04" db="EMBL/GenBank/DDBJ databases">
        <authorList>
            <consortium name="DOE Joint Genome Institute"/>
            <person name="Kuo A."/>
            <person name="Kohler A."/>
            <person name="Nagy L.G."/>
            <person name="Floudas D."/>
            <person name="Copeland A."/>
            <person name="Barry K.W."/>
            <person name="Cichocki N."/>
            <person name="Veneault-Fourrey C."/>
            <person name="LaButti K."/>
            <person name="Lindquist E.A."/>
            <person name="Lipzen A."/>
            <person name="Lundell T."/>
            <person name="Morin E."/>
            <person name="Murat C."/>
            <person name="Sun H."/>
            <person name="Tunlid A."/>
            <person name="Henrissat B."/>
            <person name="Grigoriev I.V."/>
            <person name="Hibbett D.S."/>
            <person name="Martin F."/>
            <person name="Nordberg H.P."/>
            <person name="Cantor M.N."/>
            <person name="Hua S.X."/>
        </authorList>
    </citation>
    <scope>NUCLEOTIDE SEQUENCE [LARGE SCALE GENOMIC DNA]</scope>
    <source>
        <strain evidence="1 2">LaAM-08-1</strain>
    </source>
</reference>
<feature type="non-terminal residue" evidence="1">
    <location>
        <position position="57"/>
    </location>
</feature>
<proteinExistence type="predicted"/>
<name>A0A0C9XW08_9AGAR</name>
<dbReference type="HOGENOM" id="CLU_3002032_0_0_1"/>
<evidence type="ECO:0000313" key="2">
    <source>
        <dbReference type="Proteomes" id="UP000054477"/>
    </source>
</evidence>
<sequence>MAISWAGLAKHHESFADRKWLVVDLPFRRHVKQYCTRWLLSPAVQADAFETGKDPQV</sequence>
<organism evidence="1 2">
    <name type="scientific">Laccaria amethystina LaAM-08-1</name>
    <dbReference type="NCBI Taxonomy" id="1095629"/>
    <lineage>
        <taxon>Eukaryota</taxon>
        <taxon>Fungi</taxon>
        <taxon>Dikarya</taxon>
        <taxon>Basidiomycota</taxon>
        <taxon>Agaricomycotina</taxon>
        <taxon>Agaricomycetes</taxon>
        <taxon>Agaricomycetidae</taxon>
        <taxon>Agaricales</taxon>
        <taxon>Agaricineae</taxon>
        <taxon>Hydnangiaceae</taxon>
        <taxon>Laccaria</taxon>
    </lineage>
</organism>
<protein>
    <submittedName>
        <fullName evidence="1">Unplaced genomic scaffold K443scaffold_66, whole genome shotgun sequence</fullName>
    </submittedName>
</protein>
<gene>
    <name evidence="1" type="ORF">K443DRAFT_678090</name>
</gene>
<keyword evidence="2" id="KW-1185">Reference proteome</keyword>
<dbReference type="AlphaFoldDB" id="A0A0C9XW08"/>
<dbReference type="EMBL" id="KN838601">
    <property type="protein sequence ID" value="KIK01807.1"/>
    <property type="molecule type" value="Genomic_DNA"/>
</dbReference>
<reference evidence="2" key="2">
    <citation type="submission" date="2015-01" db="EMBL/GenBank/DDBJ databases">
        <title>Evolutionary Origins and Diversification of the Mycorrhizal Mutualists.</title>
        <authorList>
            <consortium name="DOE Joint Genome Institute"/>
            <consortium name="Mycorrhizal Genomics Consortium"/>
            <person name="Kohler A."/>
            <person name="Kuo A."/>
            <person name="Nagy L.G."/>
            <person name="Floudas D."/>
            <person name="Copeland A."/>
            <person name="Barry K.W."/>
            <person name="Cichocki N."/>
            <person name="Veneault-Fourrey C."/>
            <person name="LaButti K."/>
            <person name="Lindquist E.A."/>
            <person name="Lipzen A."/>
            <person name="Lundell T."/>
            <person name="Morin E."/>
            <person name="Murat C."/>
            <person name="Riley R."/>
            <person name="Ohm R."/>
            <person name="Sun H."/>
            <person name="Tunlid A."/>
            <person name="Henrissat B."/>
            <person name="Grigoriev I.V."/>
            <person name="Hibbett D.S."/>
            <person name="Martin F."/>
        </authorList>
    </citation>
    <scope>NUCLEOTIDE SEQUENCE [LARGE SCALE GENOMIC DNA]</scope>
    <source>
        <strain evidence="2">LaAM-08-1</strain>
    </source>
</reference>
<dbReference type="Proteomes" id="UP000054477">
    <property type="component" value="Unassembled WGS sequence"/>
</dbReference>